<keyword evidence="8 12" id="KW-1133">Transmembrane helix</keyword>
<feature type="transmembrane region" description="Helical" evidence="12">
    <location>
        <begin position="243"/>
        <end position="261"/>
    </location>
</feature>
<dbReference type="Proteomes" id="UP000054558">
    <property type="component" value="Unassembled WGS sequence"/>
</dbReference>
<dbReference type="GO" id="GO:0005783">
    <property type="term" value="C:endoplasmic reticulum"/>
    <property type="evidence" value="ECO:0000318"/>
    <property type="project" value="GO_Central"/>
</dbReference>
<evidence type="ECO:0000256" key="8">
    <source>
        <dbReference type="ARBA" id="ARBA00022989"/>
    </source>
</evidence>
<evidence type="ECO:0000256" key="5">
    <source>
        <dbReference type="ARBA" id="ARBA00022692"/>
    </source>
</evidence>
<proteinExistence type="inferred from homology"/>
<keyword evidence="9" id="KW-0811">Translocation</keyword>
<keyword evidence="6" id="KW-0256">Endoplasmic reticulum</keyword>
<evidence type="ECO:0000256" key="7">
    <source>
        <dbReference type="ARBA" id="ARBA00022927"/>
    </source>
</evidence>
<keyword evidence="5 12" id="KW-0812">Transmembrane</keyword>
<dbReference type="AlphaFoldDB" id="A0A0U9HLI7"/>
<protein>
    <recommendedName>
        <fullName evidence="3">Translocation protein SEC62</fullName>
    </recommendedName>
</protein>
<feature type="transmembrane region" description="Helical" evidence="12">
    <location>
        <begin position="151"/>
        <end position="170"/>
    </location>
</feature>
<evidence type="ECO:0000256" key="3">
    <source>
        <dbReference type="ARBA" id="ARBA00021257"/>
    </source>
</evidence>
<dbReference type="PANTHER" id="PTHR12443:SF9">
    <property type="entry name" value="TRANSLOCATION PROTEIN SEC62"/>
    <property type="match status" value="1"/>
</dbReference>
<name>A0A0U9HLI7_KLENI</name>
<dbReference type="InterPro" id="IPR004728">
    <property type="entry name" value="Sec62"/>
</dbReference>
<keyword evidence="10 12" id="KW-0472">Membrane</keyword>
<gene>
    <name evidence="13" type="ORF">KFL_000750270</name>
</gene>
<dbReference type="GO" id="GO:0016020">
    <property type="term" value="C:membrane"/>
    <property type="evidence" value="ECO:0000318"/>
    <property type="project" value="GO_Central"/>
</dbReference>
<accession>A0A0U9HLI7</accession>
<evidence type="ECO:0000256" key="6">
    <source>
        <dbReference type="ARBA" id="ARBA00022824"/>
    </source>
</evidence>
<evidence type="ECO:0000256" key="11">
    <source>
        <dbReference type="SAM" id="MobiDB-lite"/>
    </source>
</evidence>
<dbReference type="STRING" id="105231.A0A0U9HLI7"/>
<dbReference type="GO" id="GO:0005789">
    <property type="term" value="C:endoplasmic reticulum membrane"/>
    <property type="evidence" value="ECO:0007669"/>
    <property type="project" value="UniProtKB-SubCell"/>
</dbReference>
<evidence type="ECO:0000256" key="10">
    <source>
        <dbReference type="ARBA" id="ARBA00023136"/>
    </source>
</evidence>
<evidence type="ECO:0000256" key="2">
    <source>
        <dbReference type="ARBA" id="ARBA00010604"/>
    </source>
</evidence>
<evidence type="ECO:0000256" key="1">
    <source>
        <dbReference type="ARBA" id="ARBA00004477"/>
    </source>
</evidence>
<organism evidence="13 14">
    <name type="scientific">Klebsormidium nitens</name>
    <name type="common">Green alga</name>
    <name type="synonym">Ulothrix nitens</name>
    <dbReference type="NCBI Taxonomy" id="105231"/>
    <lineage>
        <taxon>Eukaryota</taxon>
        <taxon>Viridiplantae</taxon>
        <taxon>Streptophyta</taxon>
        <taxon>Klebsormidiophyceae</taxon>
        <taxon>Klebsormidiales</taxon>
        <taxon>Klebsormidiaceae</taxon>
        <taxon>Klebsormidium</taxon>
    </lineage>
</organism>
<feature type="compositionally biased region" description="Basic and acidic residues" evidence="11">
    <location>
        <begin position="334"/>
        <end position="364"/>
    </location>
</feature>
<evidence type="ECO:0000313" key="13">
    <source>
        <dbReference type="EMBL" id="GAQ81259.1"/>
    </source>
</evidence>
<evidence type="ECO:0000256" key="12">
    <source>
        <dbReference type="SAM" id="Phobius"/>
    </source>
</evidence>
<dbReference type="EMBL" id="DF237024">
    <property type="protein sequence ID" value="GAQ81259.1"/>
    <property type="molecule type" value="Genomic_DNA"/>
</dbReference>
<evidence type="ECO:0000256" key="9">
    <source>
        <dbReference type="ARBA" id="ARBA00023010"/>
    </source>
</evidence>
<dbReference type="Pfam" id="PF03839">
    <property type="entry name" value="Sec62"/>
    <property type="match status" value="1"/>
</dbReference>
<dbReference type="PANTHER" id="PTHR12443">
    <property type="entry name" value="TRANSLOCATION PROTEIN SEC62"/>
    <property type="match status" value="1"/>
</dbReference>
<evidence type="ECO:0000256" key="4">
    <source>
        <dbReference type="ARBA" id="ARBA00022448"/>
    </source>
</evidence>
<feature type="region of interest" description="Disordered" evidence="11">
    <location>
        <begin position="315"/>
        <end position="364"/>
    </location>
</feature>
<evidence type="ECO:0000313" key="14">
    <source>
        <dbReference type="Proteomes" id="UP000054558"/>
    </source>
</evidence>
<feature type="transmembrane region" description="Helical" evidence="12">
    <location>
        <begin position="177"/>
        <end position="206"/>
    </location>
</feature>
<comment type="subcellular location">
    <subcellularLocation>
        <location evidence="1">Endoplasmic reticulum membrane</location>
        <topology evidence="1">Multi-pass membrane protein</topology>
    </subcellularLocation>
</comment>
<sequence>MGAADLKKKGKGKPEVNPLDVFATKVRTHKALESRWAVLQGKEARVEYFRGKDFAEFLKSQSELLTFALENAGVRWMPAPGGMSDVEKIGQALIRAKLLIRCDRLNKTIRPGKKKLSKFPARLVEYQPAVFSEEDGFYAWTFERKMSALQWALSAIVPIFTLSACLFPVFPRIVKVGVLYFCIFLLSFIFGLLLVRAVIFSLSWMLLGKRYWFLPNIFSDDVATIKELFRVLPTKDDEDPPKWTSRILAAFLAAGFVWILARHGPGEDQRKRMSGKVTNTLHEWLEWNPAQISGNVTAAANVTSPNVTEDANLTEGIVDEKVGPGNDSGGEEGLTSKEEVIEDIKGGPRQDEKDPEIDQQRHEL</sequence>
<dbReference type="OMA" id="VYPHQCK"/>
<keyword evidence="7" id="KW-0653">Protein transport</keyword>
<reference evidence="13 14" key="1">
    <citation type="journal article" date="2014" name="Nat. Commun.">
        <title>Klebsormidium flaccidum genome reveals primary factors for plant terrestrial adaptation.</title>
        <authorList>
            <person name="Hori K."/>
            <person name="Maruyama F."/>
            <person name="Fujisawa T."/>
            <person name="Togashi T."/>
            <person name="Yamamoto N."/>
            <person name="Seo M."/>
            <person name="Sato S."/>
            <person name="Yamada T."/>
            <person name="Mori H."/>
            <person name="Tajima N."/>
            <person name="Moriyama T."/>
            <person name="Ikeuchi M."/>
            <person name="Watanabe M."/>
            <person name="Wada H."/>
            <person name="Kobayashi K."/>
            <person name="Saito M."/>
            <person name="Masuda T."/>
            <person name="Sasaki-Sekimoto Y."/>
            <person name="Mashiguchi K."/>
            <person name="Awai K."/>
            <person name="Shimojima M."/>
            <person name="Masuda S."/>
            <person name="Iwai M."/>
            <person name="Nobusawa T."/>
            <person name="Narise T."/>
            <person name="Kondo S."/>
            <person name="Saito H."/>
            <person name="Sato R."/>
            <person name="Murakawa M."/>
            <person name="Ihara Y."/>
            <person name="Oshima-Yamada Y."/>
            <person name="Ohtaka K."/>
            <person name="Satoh M."/>
            <person name="Sonobe K."/>
            <person name="Ishii M."/>
            <person name="Ohtani R."/>
            <person name="Kanamori-Sato M."/>
            <person name="Honoki R."/>
            <person name="Miyazaki D."/>
            <person name="Mochizuki H."/>
            <person name="Umetsu J."/>
            <person name="Higashi K."/>
            <person name="Shibata D."/>
            <person name="Kamiya Y."/>
            <person name="Sato N."/>
            <person name="Nakamura Y."/>
            <person name="Tabata S."/>
            <person name="Ida S."/>
            <person name="Kurokawa K."/>
            <person name="Ohta H."/>
        </authorList>
    </citation>
    <scope>NUCLEOTIDE SEQUENCE [LARGE SCALE GENOMIC DNA]</scope>
    <source>
        <strain evidence="13 14">NIES-2285</strain>
    </source>
</reference>
<keyword evidence="14" id="KW-1185">Reference proteome</keyword>
<keyword evidence="4" id="KW-0813">Transport</keyword>
<comment type="similarity">
    <text evidence="2">Belongs to the SEC62 family.</text>
</comment>
<dbReference type="OrthoDB" id="200187at2759"/>
<dbReference type="GO" id="GO:0031204">
    <property type="term" value="P:post-translational protein targeting to membrane, translocation"/>
    <property type="evidence" value="ECO:0000318"/>
    <property type="project" value="GO_Central"/>
</dbReference>